<dbReference type="RefSeq" id="WP_165326001.1">
    <property type="nucleotide sequence ID" value="NZ_CP049109.1"/>
</dbReference>
<proteinExistence type="predicted"/>
<evidence type="ECO:0000313" key="2">
    <source>
        <dbReference type="EMBL" id="QIG78999.1"/>
    </source>
</evidence>
<keyword evidence="3" id="KW-1185">Reference proteome</keyword>
<dbReference type="AlphaFoldDB" id="A0A6G6Y274"/>
<reference evidence="2 3" key="1">
    <citation type="submission" date="2020-02" db="EMBL/GenBank/DDBJ databases">
        <authorList>
            <person name="Zheng R.K."/>
            <person name="Sun C.M."/>
        </authorList>
    </citation>
    <scope>NUCLEOTIDE SEQUENCE [LARGE SCALE GENOMIC DNA]</scope>
    <source>
        <strain evidence="3">zrk23</strain>
    </source>
</reference>
<dbReference type="Proteomes" id="UP000501568">
    <property type="component" value="Chromosome"/>
</dbReference>
<organism evidence="2 3">
    <name type="scientific">Stakelama tenebrarum</name>
    <dbReference type="NCBI Taxonomy" id="2711215"/>
    <lineage>
        <taxon>Bacteria</taxon>
        <taxon>Pseudomonadati</taxon>
        <taxon>Pseudomonadota</taxon>
        <taxon>Alphaproteobacteria</taxon>
        <taxon>Sphingomonadales</taxon>
        <taxon>Sphingomonadaceae</taxon>
        <taxon>Stakelama</taxon>
    </lineage>
</organism>
<name>A0A6G6Y274_9SPHN</name>
<evidence type="ECO:0000256" key="1">
    <source>
        <dbReference type="SAM" id="SignalP"/>
    </source>
</evidence>
<protein>
    <submittedName>
        <fullName evidence="2">Uncharacterized protein</fullName>
    </submittedName>
</protein>
<keyword evidence="1" id="KW-0732">Signal</keyword>
<evidence type="ECO:0000313" key="3">
    <source>
        <dbReference type="Proteomes" id="UP000501568"/>
    </source>
</evidence>
<feature type="chain" id="PRO_5026015623" evidence="1">
    <location>
        <begin position="24"/>
        <end position="276"/>
    </location>
</feature>
<dbReference type="KEGG" id="spzr:G5C33_03840"/>
<gene>
    <name evidence="2" type="ORF">G5C33_03840</name>
</gene>
<accession>A0A6G6Y274</accession>
<feature type="signal peptide" evidence="1">
    <location>
        <begin position="1"/>
        <end position="23"/>
    </location>
</feature>
<sequence>MRKLLLLLAALAATPVAMPPASAQQTVSVDEQAAIADAERRGHLIYAYDQAAWHGTDDMVEKVPDYGSRIGGYVVEGPVAAPRLFFYDRDTETPRAVYSARFEGARLVSSHVYSDNEDRSLSPRLLGMIAARDLALEAAIAERVSMCSRDNPNFVVLPPDTPDAPVSVYLLTPQPSARSYAAGGHYRFDIAPDGTLAEYRRFANSCLTLEAPQSEVQRASGMMGVTHLLDPTPTEIHVFTALASGMPLVVATTENSRTWLIRDGHITPFALSDGEE</sequence>
<dbReference type="EMBL" id="CP049109">
    <property type="protein sequence ID" value="QIG78999.1"/>
    <property type="molecule type" value="Genomic_DNA"/>
</dbReference>